<reference evidence="5" key="1">
    <citation type="submission" date="2021-11" db="EMBL/GenBank/DDBJ databases">
        <title>Description of novel Chryseobacterium species.</title>
        <authorList>
            <person name="Saticioglu I.B."/>
            <person name="Ay H."/>
            <person name="Altun S."/>
            <person name="Duman M."/>
        </authorList>
    </citation>
    <scope>NUCLEOTIDE SEQUENCE</scope>
    <source>
        <strain evidence="5">C-17</strain>
    </source>
</reference>
<keyword evidence="3" id="KW-0804">Transcription</keyword>
<proteinExistence type="predicted"/>
<dbReference type="Pfam" id="PF07883">
    <property type="entry name" value="Cupin_2"/>
    <property type="match status" value="1"/>
</dbReference>
<feature type="domain" description="HTH araC/xylS-type" evidence="4">
    <location>
        <begin position="180"/>
        <end position="278"/>
    </location>
</feature>
<dbReference type="SUPFAM" id="SSF46689">
    <property type="entry name" value="Homeodomain-like"/>
    <property type="match status" value="2"/>
</dbReference>
<dbReference type="GO" id="GO:0003700">
    <property type="term" value="F:DNA-binding transcription factor activity"/>
    <property type="evidence" value="ECO:0007669"/>
    <property type="project" value="InterPro"/>
</dbReference>
<evidence type="ECO:0000256" key="1">
    <source>
        <dbReference type="ARBA" id="ARBA00023015"/>
    </source>
</evidence>
<evidence type="ECO:0000256" key="3">
    <source>
        <dbReference type="ARBA" id="ARBA00023163"/>
    </source>
</evidence>
<dbReference type="Pfam" id="PF12833">
    <property type="entry name" value="HTH_18"/>
    <property type="match status" value="1"/>
</dbReference>
<dbReference type="InterPro" id="IPR020449">
    <property type="entry name" value="Tscrpt_reg_AraC-type_HTH"/>
</dbReference>
<dbReference type="Gene3D" id="2.60.120.10">
    <property type="entry name" value="Jelly Rolls"/>
    <property type="match status" value="1"/>
</dbReference>
<dbReference type="InterPro" id="IPR018060">
    <property type="entry name" value="HTH_AraC"/>
</dbReference>
<dbReference type="InterPro" id="IPR011051">
    <property type="entry name" value="RmlC_Cupin_sf"/>
</dbReference>
<dbReference type="RefSeq" id="WP_230666986.1">
    <property type="nucleotide sequence ID" value="NZ_JAJNAY010000001.1"/>
</dbReference>
<dbReference type="PROSITE" id="PS01124">
    <property type="entry name" value="HTH_ARAC_FAMILY_2"/>
    <property type="match status" value="1"/>
</dbReference>
<keyword evidence="1" id="KW-0805">Transcription regulation</keyword>
<evidence type="ECO:0000259" key="4">
    <source>
        <dbReference type="PROSITE" id="PS01124"/>
    </source>
</evidence>
<dbReference type="InterPro" id="IPR014710">
    <property type="entry name" value="RmlC-like_jellyroll"/>
</dbReference>
<dbReference type="SMART" id="SM00342">
    <property type="entry name" value="HTH_ARAC"/>
    <property type="match status" value="1"/>
</dbReference>
<evidence type="ECO:0000256" key="2">
    <source>
        <dbReference type="ARBA" id="ARBA00023125"/>
    </source>
</evidence>
<dbReference type="Proteomes" id="UP001108025">
    <property type="component" value="Unassembled WGS sequence"/>
</dbReference>
<dbReference type="PRINTS" id="PR00032">
    <property type="entry name" value="HTHARAC"/>
</dbReference>
<name>A0A9Q3YU94_9FLAO</name>
<dbReference type="InterPro" id="IPR009057">
    <property type="entry name" value="Homeodomain-like_sf"/>
</dbReference>
<sequence>MKKPKYYPSKSNETFSFEHVHTKFDKQVPLHQQETWELAYIITGSGTRIIGDVVENFSEGEIILIPPDIPHCWSFDKNTHDKEGKIENMCIFFKSKFLTNLKNFYPEFSKSVAKIEENMNALSFHGETQNKLQKLLKSMPSQNPAERLSSMILILNHISSSESTTIVSHTKERKNEDKLHEIYMFILNQSHRAISLDEVAQIAGMPKSTFCLFFKKMTGKSFVTYLTDFRIESSCQMLIKTKMSVSEICIATGFNDIPYFNRIFKKAKNMTPTEYRKTNSAIEKQN</sequence>
<dbReference type="InterPro" id="IPR013096">
    <property type="entry name" value="Cupin_2"/>
</dbReference>
<dbReference type="InterPro" id="IPR018062">
    <property type="entry name" value="HTH_AraC-typ_CS"/>
</dbReference>
<organism evidence="5 6">
    <name type="scientific">Chryseobacterium turcicum</name>
    <dbReference type="NCBI Taxonomy" id="2898076"/>
    <lineage>
        <taxon>Bacteria</taxon>
        <taxon>Pseudomonadati</taxon>
        <taxon>Bacteroidota</taxon>
        <taxon>Flavobacteriia</taxon>
        <taxon>Flavobacteriales</taxon>
        <taxon>Weeksellaceae</taxon>
        <taxon>Chryseobacterium group</taxon>
        <taxon>Chryseobacterium</taxon>
    </lineage>
</organism>
<dbReference type="PANTHER" id="PTHR43280:SF34">
    <property type="entry name" value="ARAC-FAMILY TRANSCRIPTIONAL REGULATOR"/>
    <property type="match status" value="1"/>
</dbReference>
<evidence type="ECO:0000313" key="5">
    <source>
        <dbReference type="EMBL" id="MCD1115709.1"/>
    </source>
</evidence>
<dbReference type="AlphaFoldDB" id="A0A9Q3YU94"/>
<comment type="caution">
    <text evidence="5">The sequence shown here is derived from an EMBL/GenBank/DDBJ whole genome shotgun (WGS) entry which is preliminary data.</text>
</comment>
<dbReference type="GO" id="GO:0043565">
    <property type="term" value="F:sequence-specific DNA binding"/>
    <property type="evidence" value="ECO:0007669"/>
    <property type="project" value="InterPro"/>
</dbReference>
<dbReference type="EMBL" id="JAJNAY010000001">
    <property type="protein sequence ID" value="MCD1115709.1"/>
    <property type="molecule type" value="Genomic_DNA"/>
</dbReference>
<keyword evidence="6" id="KW-1185">Reference proteome</keyword>
<dbReference type="PANTHER" id="PTHR43280">
    <property type="entry name" value="ARAC-FAMILY TRANSCRIPTIONAL REGULATOR"/>
    <property type="match status" value="1"/>
</dbReference>
<dbReference type="SUPFAM" id="SSF51182">
    <property type="entry name" value="RmlC-like cupins"/>
    <property type="match status" value="1"/>
</dbReference>
<dbReference type="Gene3D" id="1.10.10.60">
    <property type="entry name" value="Homeodomain-like"/>
    <property type="match status" value="2"/>
</dbReference>
<dbReference type="PROSITE" id="PS00041">
    <property type="entry name" value="HTH_ARAC_FAMILY_1"/>
    <property type="match status" value="1"/>
</dbReference>
<keyword evidence="2" id="KW-0238">DNA-binding</keyword>
<evidence type="ECO:0000313" key="6">
    <source>
        <dbReference type="Proteomes" id="UP001108025"/>
    </source>
</evidence>
<accession>A0A9Q3YU94</accession>
<protein>
    <submittedName>
        <fullName evidence="5">AraC family transcriptional regulator</fullName>
    </submittedName>
</protein>
<gene>
    <name evidence="5" type="ORF">LO744_02300</name>
</gene>